<dbReference type="OrthoDB" id="291541at2157"/>
<dbReference type="EMBL" id="FQWV01000011">
    <property type="protein sequence ID" value="SHH64339.1"/>
    <property type="molecule type" value="Genomic_DNA"/>
</dbReference>
<evidence type="ECO:0000259" key="1">
    <source>
        <dbReference type="Pfam" id="PF12704"/>
    </source>
</evidence>
<evidence type="ECO:0000313" key="2">
    <source>
        <dbReference type="EMBL" id="SHH64339.1"/>
    </source>
</evidence>
<dbReference type="RefSeq" id="WP_073311177.1">
    <property type="nucleotide sequence ID" value="NZ_FQWV01000011.1"/>
</dbReference>
<proteinExistence type="predicted"/>
<accession>A0A1M5UMZ4</accession>
<dbReference type="Proteomes" id="UP000184357">
    <property type="component" value="Unassembled WGS sequence"/>
</dbReference>
<sequence>MSDARTVVPTAATLAAFVAFVVLVGSMAGIVAPLSGGDGATITEPGAAHPIASTVPTTYADALRERGIAASPELLLFEVRDSRTYTVRGAGFGAFASVTDAAIVDGRRPATADEAVIGADLARTMGVEIGDHLTFGGTTRLGLARVEVVGVFTAPGPFDDQLIVPLATARVLTGKPPGKAQFVRAERLPDGGIDARSIRVIGIRVPARAEPNSTVEATVVVENVRDDRTTATFPIAVGNRTIEREVTLGPGDDATVPVAAETGAPGTIAVSAGDLTRTIRVGNATAGALTLGPLPDRGPPNATLLLRVRDADGVVAPRGPLAVVSGDIPAVVDDDRCAPVPGRAGDDPAGKLRPLARPALARVRRRRLRPRRRDAAGGGR</sequence>
<protein>
    <recommendedName>
        <fullName evidence="1">MacB-like periplasmic core domain-containing protein</fullName>
    </recommendedName>
</protein>
<dbReference type="AlphaFoldDB" id="A0A1M5UMZ4"/>
<name>A0A1M5UMZ4_9EURY</name>
<reference evidence="2 3" key="1">
    <citation type="submission" date="2016-11" db="EMBL/GenBank/DDBJ databases">
        <authorList>
            <person name="Jaros S."/>
            <person name="Januszkiewicz K."/>
            <person name="Wedrychowicz H."/>
        </authorList>
    </citation>
    <scope>NUCLEOTIDE SEQUENCE [LARGE SCALE GENOMIC DNA]</scope>
    <source>
        <strain evidence="2 3">DSM 9297</strain>
    </source>
</reference>
<dbReference type="InterPro" id="IPR025857">
    <property type="entry name" value="MacB_PCD"/>
</dbReference>
<gene>
    <name evidence="2" type="ORF">SAMN05443636_3079</name>
</gene>
<feature type="domain" description="MacB-like periplasmic core" evidence="1">
    <location>
        <begin position="15"/>
        <end position="175"/>
    </location>
</feature>
<organism evidence="2 3">
    <name type="scientific">Halobaculum gomorrense</name>
    <dbReference type="NCBI Taxonomy" id="43928"/>
    <lineage>
        <taxon>Archaea</taxon>
        <taxon>Methanobacteriati</taxon>
        <taxon>Methanobacteriota</taxon>
        <taxon>Stenosarchaea group</taxon>
        <taxon>Halobacteria</taxon>
        <taxon>Halobacteriales</taxon>
        <taxon>Haloferacaceae</taxon>
        <taxon>Halobaculum</taxon>
    </lineage>
</organism>
<dbReference type="Pfam" id="PF12704">
    <property type="entry name" value="MacB_PCD"/>
    <property type="match status" value="1"/>
</dbReference>
<evidence type="ECO:0000313" key="3">
    <source>
        <dbReference type="Proteomes" id="UP000184357"/>
    </source>
</evidence>
<keyword evidence="3" id="KW-1185">Reference proteome</keyword>
<dbReference type="STRING" id="43928.SAMN05443636_3079"/>